<dbReference type="PROSITE" id="PS01229">
    <property type="entry name" value="COF_2"/>
    <property type="match status" value="1"/>
</dbReference>
<dbReference type="RefSeq" id="WP_006309097.1">
    <property type="nucleotide sequence ID" value="NZ_JH601133.1"/>
</dbReference>
<dbReference type="PANTHER" id="PTHR10000:SF53">
    <property type="entry name" value="5-AMINO-6-(5-PHOSPHO-D-RIBITYLAMINO)URACIL PHOSPHATASE YBJI-RELATED"/>
    <property type="match status" value="1"/>
</dbReference>
<dbReference type="Gene3D" id="3.30.1240.10">
    <property type="match status" value="1"/>
</dbReference>
<dbReference type="SFLD" id="SFLDS00003">
    <property type="entry name" value="Haloacid_Dehalogenase"/>
    <property type="match status" value="1"/>
</dbReference>
<dbReference type="GO" id="GO:0016791">
    <property type="term" value="F:phosphatase activity"/>
    <property type="evidence" value="ECO:0007669"/>
    <property type="project" value="UniProtKB-ARBA"/>
</dbReference>
<dbReference type="NCBIfam" id="TIGR01484">
    <property type="entry name" value="HAD-SF-IIB"/>
    <property type="match status" value="1"/>
</dbReference>
<accession>H3NJC3</accession>
<dbReference type="GO" id="GO:0005829">
    <property type="term" value="C:cytosol"/>
    <property type="evidence" value="ECO:0007669"/>
    <property type="project" value="TreeGrafter"/>
</dbReference>
<dbReference type="Proteomes" id="UP000006190">
    <property type="component" value="Unassembled WGS sequence"/>
</dbReference>
<proteinExistence type="predicted"/>
<keyword evidence="2" id="KW-1185">Reference proteome</keyword>
<organism evidence="1 2">
    <name type="scientific">Facklamia languida CCUG 37842</name>
    <dbReference type="NCBI Taxonomy" id="883113"/>
    <lineage>
        <taxon>Bacteria</taxon>
        <taxon>Bacillati</taxon>
        <taxon>Bacillota</taxon>
        <taxon>Bacilli</taxon>
        <taxon>Lactobacillales</taxon>
        <taxon>Aerococcaceae</taxon>
        <taxon>Facklamia</taxon>
    </lineage>
</organism>
<keyword evidence="1" id="KW-0378">Hydrolase</keyword>
<dbReference type="Gene3D" id="3.40.50.1000">
    <property type="entry name" value="HAD superfamily/HAD-like"/>
    <property type="match status" value="1"/>
</dbReference>
<sequence length="282" mass="32170">MNLKLIAIDLDETLLRKDKTYDVERFNKALLKLRQQGVIVAIITGNSYHKISDYFSSEIRSELYFGCDNGNYIVKDEKPLKKIGIEYKDFTQIIDFLDEFEGYYPALSLGDASYFRKQSGDHFDFIKKYNTDVQYIPLFSELPEDSVVTKIAIATDDSLDKNKVLVRIINERYDNVTAVTSGDGWVDVYNSQGGKGSAVQFIQDQYQIPSEATMAFGDSLNDESMMGHAYYSIAMENADKDLEMQCRFKIGNNNDQAVLGVLERYIATGNLDFLQDKRTVKE</sequence>
<comment type="caution">
    <text evidence="1">The sequence shown here is derived from an EMBL/GenBank/DDBJ whole genome shotgun (WGS) entry which is preliminary data.</text>
</comment>
<evidence type="ECO:0000313" key="1">
    <source>
        <dbReference type="EMBL" id="EHR36927.1"/>
    </source>
</evidence>
<dbReference type="InterPro" id="IPR036412">
    <property type="entry name" value="HAD-like_sf"/>
</dbReference>
<dbReference type="OrthoDB" id="9814970at2"/>
<protein>
    <submittedName>
        <fullName evidence="1">Cof-like hydrolase</fullName>
    </submittedName>
</protein>
<dbReference type="EMBL" id="AGEG01000012">
    <property type="protein sequence ID" value="EHR36927.1"/>
    <property type="molecule type" value="Genomic_DNA"/>
</dbReference>
<dbReference type="InterPro" id="IPR006379">
    <property type="entry name" value="HAD-SF_hydro_IIB"/>
</dbReference>
<dbReference type="GO" id="GO:0000287">
    <property type="term" value="F:magnesium ion binding"/>
    <property type="evidence" value="ECO:0007669"/>
    <property type="project" value="TreeGrafter"/>
</dbReference>
<dbReference type="NCBIfam" id="TIGR00099">
    <property type="entry name" value="Cof-subfamily"/>
    <property type="match status" value="1"/>
</dbReference>
<name>H3NJC3_9LACT</name>
<dbReference type="STRING" id="883113.HMPREF9708_00962"/>
<dbReference type="Pfam" id="PF08282">
    <property type="entry name" value="Hydrolase_3"/>
    <property type="match status" value="1"/>
</dbReference>
<dbReference type="AlphaFoldDB" id="H3NJC3"/>
<dbReference type="PATRIC" id="fig|883113.3.peg.957"/>
<reference evidence="1 2" key="1">
    <citation type="submission" date="2012-01" db="EMBL/GenBank/DDBJ databases">
        <title>The Genome Sequence of Facklamia languida CCUG 37842.</title>
        <authorList>
            <consortium name="The Broad Institute Genome Sequencing Platform"/>
            <person name="Earl A."/>
            <person name="Ward D."/>
            <person name="Feldgarden M."/>
            <person name="Gevers D."/>
            <person name="Huys G."/>
            <person name="Young S.K."/>
            <person name="Zeng Q."/>
            <person name="Gargeya S."/>
            <person name="Fitzgerald M."/>
            <person name="Haas B."/>
            <person name="Abouelleil A."/>
            <person name="Alvarado L."/>
            <person name="Arachchi H.M."/>
            <person name="Berlin A."/>
            <person name="Chapman S.B."/>
            <person name="Gearin G."/>
            <person name="Goldberg J."/>
            <person name="Griggs A."/>
            <person name="Gujja S."/>
            <person name="Hansen M."/>
            <person name="Heiman D."/>
            <person name="Howarth C."/>
            <person name="Larimer J."/>
            <person name="Lui A."/>
            <person name="MacDonald P.J.P."/>
            <person name="McCowen C."/>
            <person name="Montmayeur A."/>
            <person name="Murphy C."/>
            <person name="Neiman D."/>
            <person name="Pearson M."/>
            <person name="Priest M."/>
            <person name="Roberts A."/>
            <person name="Saif S."/>
            <person name="Shea T."/>
            <person name="Sisk P."/>
            <person name="Stolte C."/>
            <person name="Sykes S."/>
            <person name="Wortman J."/>
            <person name="Nusbaum C."/>
            <person name="Birren B."/>
        </authorList>
    </citation>
    <scope>NUCLEOTIDE SEQUENCE [LARGE SCALE GENOMIC DNA]</scope>
    <source>
        <strain evidence="1 2">CCUG 37842</strain>
    </source>
</reference>
<dbReference type="HOGENOM" id="CLU_044146_5_0_9"/>
<dbReference type="InterPro" id="IPR000150">
    <property type="entry name" value="Cof"/>
</dbReference>
<dbReference type="eggNOG" id="COG0561">
    <property type="taxonomic scope" value="Bacteria"/>
</dbReference>
<evidence type="ECO:0000313" key="2">
    <source>
        <dbReference type="Proteomes" id="UP000006190"/>
    </source>
</evidence>
<dbReference type="SFLD" id="SFLDG01140">
    <property type="entry name" value="C2.B:_Phosphomannomutase_and_P"/>
    <property type="match status" value="1"/>
</dbReference>
<dbReference type="SUPFAM" id="SSF56784">
    <property type="entry name" value="HAD-like"/>
    <property type="match status" value="1"/>
</dbReference>
<gene>
    <name evidence="1" type="ORF">HMPREF9708_00962</name>
</gene>
<dbReference type="InterPro" id="IPR023214">
    <property type="entry name" value="HAD_sf"/>
</dbReference>
<dbReference type="PANTHER" id="PTHR10000">
    <property type="entry name" value="PHOSPHOSERINE PHOSPHATASE"/>
    <property type="match status" value="1"/>
</dbReference>